<dbReference type="InterPro" id="IPR036249">
    <property type="entry name" value="Thioredoxin-like_sf"/>
</dbReference>
<dbReference type="SUPFAM" id="SSF52833">
    <property type="entry name" value="Thioredoxin-like"/>
    <property type="match status" value="1"/>
</dbReference>
<dbReference type="CDD" id="cd03188">
    <property type="entry name" value="GST_C_Beta"/>
    <property type="match status" value="1"/>
</dbReference>
<feature type="domain" description="GST N-terminal" evidence="1">
    <location>
        <begin position="1"/>
        <end position="80"/>
    </location>
</feature>
<dbReference type="InterPro" id="IPR040079">
    <property type="entry name" value="Glutathione_S-Trfase"/>
</dbReference>
<evidence type="ECO:0000313" key="3">
    <source>
        <dbReference type="EMBL" id="RJG18596.1"/>
    </source>
</evidence>
<accession>A0A418Y011</accession>
<dbReference type="SUPFAM" id="SSF47616">
    <property type="entry name" value="GST C-terminal domain-like"/>
    <property type="match status" value="1"/>
</dbReference>
<dbReference type="InterPro" id="IPR036282">
    <property type="entry name" value="Glutathione-S-Trfase_C_sf"/>
</dbReference>
<dbReference type="Gene3D" id="1.20.1050.10">
    <property type="match status" value="1"/>
</dbReference>
<sequence>MKLYYAPGACSLAVHIVLRELDTDFSLAEVDLTTHRAGEQDFFSLSAHGRVPLLILDDGTRLTEGPAICQYLADHFQRRDLLPAAGSLERFRVHEWQNLIATELHKNFAPFFKPGYPDASRARARDTLENTFDWIAHQLTQHDFLTGDTFTLADAYLFTVTGWADVAGIALPERLQTYRKTLIRRDSVRQAMKAESLL</sequence>
<evidence type="ECO:0000313" key="4">
    <source>
        <dbReference type="Proteomes" id="UP000283734"/>
    </source>
</evidence>
<gene>
    <name evidence="3" type="primary">gstA</name>
    <name evidence="3" type="ORF">D4A39_09025</name>
</gene>
<dbReference type="SFLD" id="SFLDG00358">
    <property type="entry name" value="Main_(cytGST)"/>
    <property type="match status" value="1"/>
</dbReference>
<dbReference type="InterPro" id="IPR010987">
    <property type="entry name" value="Glutathione-S-Trfase_C-like"/>
</dbReference>
<proteinExistence type="predicted"/>
<dbReference type="PANTHER" id="PTHR44051:SF8">
    <property type="entry name" value="GLUTATHIONE S-TRANSFERASE GSTA"/>
    <property type="match status" value="1"/>
</dbReference>
<keyword evidence="3" id="KW-0808">Transferase</keyword>
<protein>
    <submittedName>
        <fullName evidence="3">Glutathione transferase GstA</fullName>
    </submittedName>
</protein>
<dbReference type="InterPro" id="IPR004045">
    <property type="entry name" value="Glutathione_S-Trfase_N"/>
</dbReference>
<dbReference type="PROSITE" id="PS50405">
    <property type="entry name" value="GST_CTER"/>
    <property type="match status" value="1"/>
</dbReference>
<dbReference type="Gene3D" id="3.40.30.10">
    <property type="entry name" value="Glutaredoxin"/>
    <property type="match status" value="1"/>
</dbReference>
<dbReference type="CDD" id="cd03057">
    <property type="entry name" value="GST_N_Beta"/>
    <property type="match status" value="1"/>
</dbReference>
<dbReference type="OrthoDB" id="5740960at2"/>
<feature type="domain" description="GST C-terminal" evidence="2">
    <location>
        <begin position="86"/>
        <end position="198"/>
    </location>
</feature>
<keyword evidence="4" id="KW-1185">Reference proteome</keyword>
<evidence type="ECO:0000259" key="2">
    <source>
        <dbReference type="PROSITE" id="PS50405"/>
    </source>
</evidence>
<organism evidence="3 4">
    <name type="scientific">Alcanivorax profundi</name>
    <dbReference type="NCBI Taxonomy" id="2338368"/>
    <lineage>
        <taxon>Bacteria</taxon>
        <taxon>Pseudomonadati</taxon>
        <taxon>Pseudomonadota</taxon>
        <taxon>Gammaproteobacteria</taxon>
        <taxon>Oceanospirillales</taxon>
        <taxon>Alcanivoracaceae</taxon>
        <taxon>Alcanivorax</taxon>
    </lineage>
</organism>
<name>A0A418Y011_9GAMM</name>
<dbReference type="PROSITE" id="PS50404">
    <property type="entry name" value="GST_NTER"/>
    <property type="match status" value="1"/>
</dbReference>
<dbReference type="RefSeq" id="WP_119917924.1">
    <property type="nucleotide sequence ID" value="NZ_QYYA01000002.1"/>
</dbReference>
<dbReference type="Pfam" id="PF02798">
    <property type="entry name" value="GST_N"/>
    <property type="match status" value="1"/>
</dbReference>
<reference evidence="3 4" key="1">
    <citation type="submission" date="2018-09" db="EMBL/GenBank/DDBJ databases">
        <title>Alcanivorax profundi sp. nov., isolated from 1000 m-depth seawater of the Mariana Trench.</title>
        <authorList>
            <person name="Liu J."/>
        </authorList>
    </citation>
    <scope>NUCLEOTIDE SEQUENCE [LARGE SCALE GENOMIC DNA]</scope>
    <source>
        <strain evidence="3 4">MTEO17</strain>
    </source>
</reference>
<dbReference type="NCBIfam" id="NF007831">
    <property type="entry name" value="PRK10542.1"/>
    <property type="match status" value="1"/>
</dbReference>
<dbReference type="EMBL" id="QYYA01000002">
    <property type="protein sequence ID" value="RJG18596.1"/>
    <property type="molecule type" value="Genomic_DNA"/>
</dbReference>
<comment type="caution">
    <text evidence="3">The sequence shown here is derived from an EMBL/GenBank/DDBJ whole genome shotgun (WGS) entry which is preliminary data.</text>
</comment>
<dbReference type="AlphaFoldDB" id="A0A418Y011"/>
<dbReference type="Proteomes" id="UP000283734">
    <property type="component" value="Unassembled WGS sequence"/>
</dbReference>
<dbReference type="PANTHER" id="PTHR44051">
    <property type="entry name" value="GLUTATHIONE S-TRANSFERASE-RELATED"/>
    <property type="match status" value="1"/>
</dbReference>
<dbReference type="SFLD" id="SFLDG01150">
    <property type="entry name" value="Main.1:_Beta-like"/>
    <property type="match status" value="1"/>
</dbReference>
<dbReference type="GO" id="GO:0016740">
    <property type="term" value="F:transferase activity"/>
    <property type="evidence" value="ECO:0007669"/>
    <property type="project" value="UniProtKB-KW"/>
</dbReference>
<dbReference type="SFLD" id="SFLDS00019">
    <property type="entry name" value="Glutathione_Transferase_(cytos"/>
    <property type="match status" value="1"/>
</dbReference>
<evidence type="ECO:0000259" key="1">
    <source>
        <dbReference type="PROSITE" id="PS50404"/>
    </source>
</evidence>
<dbReference type="Pfam" id="PF13410">
    <property type="entry name" value="GST_C_2"/>
    <property type="match status" value="1"/>
</dbReference>